<reference evidence="3 4" key="1">
    <citation type="submission" date="2017-06" db="EMBL/GenBank/DDBJ databases">
        <title>Description of Avrilella dinanensis gen. nov. sp. nov.</title>
        <authorList>
            <person name="Leyer C."/>
            <person name="Sassi M."/>
            <person name="Minet J."/>
            <person name="Kayal S."/>
            <person name="Cattoir V."/>
        </authorList>
    </citation>
    <scope>NUCLEOTIDE SEQUENCE [LARGE SCALE GENOMIC DNA]</scope>
    <source>
        <strain evidence="3 4">UR159</strain>
    </source>
</reference>
<name>A0A2M9R6S8_9FLAO</name>
<feature type="domain" description="LysM" evidence="2">
    <location>
        <begin position="141"/>
        <end position="185"/>
    </location>
</feature>
<dbReference type="Proteomes" id="UP000231960">
    <property type="component" value="Unassembled WGS sequence"/>
</dbReference>
<feature type="domain" description="LysM" evidence="2">
    <location>
        <begin position="83"/>
        <end position="127"/>
    </location>
</feature>
<accession>A0A2M9R6S8</accession>
<dbReference type="PANTHER" id="PTHR33734">
    <property type="entry name" value="LYSM DOMAIN-CONTAINING GPI-ANCHORED PROTEIN 2"/>
    <property type="match status" value="1"/>
</dbReference>
<organism evidence="3 4">
    <name type="scientific">Avrilella dinanensis</name>
    <dbReference type="NCBI Taxonomy" id="2008672"/>
    <lineage>
        <taxon>Bacteria</taxon>
        <taxon>Pseudomonadati</taxon>
        <taxon>Bacteroidota</taxon>
        <taxon>Flavobacteriia</taxon>
        <taxon>Flavobacteriales</taxon>
        <taxon>Flavobacteriaceae</taxon>
        <taxon>Avrilella</taxon>
    </lineage>
</organism>
<dbReference type="SUPFAM" id="SSF54106">
    <property type="entry name" value="LysM domain"/>
    <property type="match status" value="4"/>
</dbReference>
<dbReference type="PROSITE" id="PS51782">
    <property type="entry name" value="LYSM"/>
    <property type="match status" value="4"/>
</dbReference>
<dbReference type="Gene3D" id="3.40.50.2300">
    <property type="match status" value="2"/>
</dbReference>
<evidence type="ECO:0000256" key="1">
    <source>
        <dbReference type="SAM" id="SignalP"/>
    </source>
</evidence>
<dbReference type="OrthoDB" id="2149800at2"/>
<feature type="domain" description="LysM" evidence="2">
    <location>
        <begin position="214"/>
        <end position="257"/>
    </location>
</feature>
<dbReference type="InterPro" id="IPR036779">
    <property type="entry name" value="LysM_dom_sf"/>
</dbReference>
<dbReference type="InterPro" id="IPR018392">
    <property type="entry name" value="LysM"/>
</dbReference>
<dbReference type="CDD" id="cd00118">
    <property type="entry name" value="LysM"/>
    <property type="match status" value="4"/>
</dbReference>
<evidence type="ECO:0000313" key="4">
    <source>
        <dbReference type="Proteomes" id="UP000231960"/>
    </source>
</evidence>
<feature type="signal peptide" evidence="1">
    <location>
        <begin position="1"/>
        <end position="28"/>
    </location>
</feature>
<feature type="chain" id="PRO_5014903025" description="LysM domain-containing protein" evidence="1">
    <location>
        <begin position="29"/>
        <end position="641"/>
    </location>
</feature>
<protein>
    <recommendedName>
        <fullName evidence="2">LysM domain-containing protein</fullName>
    </recommendedName>
</protein>
<dbReference type="InterPro" id="IPR028082">
    <property type="entry name" value="Peripla_BP_I"/>
</dbReference>
<dbReference type="PANTHER" id="PTHR33734:SF22">
    <property type="entry name" value="MEMBRANE-BOUND LYTIC MUREIN TRANSGLYCOSYLASE D"/>
    <property type="match status" value="1"/>
</dbReference>
<feature type="domain" description="LysM" evidence="2">
    <location>
        <begin position="33"/>
        <end position="76"/>
    </location>
</feature>
<dbReference type="SMART" id="SM00257">
    <property type="entry name" value="LysM"/>
    <property type="match status" value="4"/>
</dbReference>
<dbReference type="Pfam" id="PF01476">
    <property type="entry name" value="LysM"/>
    <property type="match status" value="4"/>
</dbReference>
<keyword evidence="4" id="KW-1185">Reference proteome</keyword>
<dbReference type="AlphaFoldDB" id="A0A2M9R6S8"/>
<proteinExistence type="predicted"/>
<dbReference type="SUPFAM" id="SSF53822">
    <property type="entry name" value="Periplasmic binding protein-like I"/>
    <property type="match status" value="1"/>
</dbReference>
<evidence type="ECO:0000259" key="2">
    <source>
        <dbReference type="PROSITE" id="PS51782"/>
    </source>
</evidence>
<keyword evidence="1" id="KW-0732">Signal</keyword>
<dbReference type="Gene3D" id="3.10.350.10">
    <property type="entry name" value="LysM domain"/>
    <property type="match status" value="4"/>
</dbReference>
<sequence>MQQVFYICNMKKIIFTLLFLFSVSGIYAQVTYKTHTVEKGENLTQIAKKYYTTADDIRRLNPDIMSELSTNQQIKVPDRDGAKLHEVQPKETLYAISKKYKITINQLNDWNPVLLTDGLQSGQTIVVSPANAITSKPSENGKYTVQKGETIYSIAVRHKVTVSEIYEANPGLSGTKINEGDEIVLPAKAVVLSDNPVQKPKENNKETIQEESTRIVEVQPKQTIYSISKENNISIEDLVRLNPEIKNGLKPGMKLTLLSSDSEEIIPIQEEKEESVVVTEQKNQIKESIIAKAEKEVVFLLPFNNSYENITENKPVLDSKLQKDVFLNMTLDFYSGVLLALDSVQKLDYPVNVKIIDSKESNRSMKINQLLRENDFSNTDVIIGPFFQSNVDALSEALKNQPTYVVSPLSTDEGKGFMNQVHAMPTNNLLKQGMMNHLLSKGKNIVYLSHKQENIDFKNSTGTVFAINQKGNDITAQQLKDVLKKYSGNYVVLDSESLEAAINVTNILHGLRGEYDIQLALLDRSSILDTSEISVQTLADLKTTFPSVTADFDNYKYNEFYDKFYQKYKRSPNRFAIRGFDITLDVLQRLHQTNVNDSGIFDRNSEQIENAFEYSNLENGIYNNGIYILYFDTDLSIRNAY</sequence>
<evidence type="ECO:0000313" key="3">
    <source>
        <dbReference type="EMBL" id="PJR04581.1"/>
    </source>
</evidence>
<gene>
    <name evidence="3" type="ORF">CDL10_08520</name>
</gene>
<dbReference type="EMBL" id="NIPO01000001">
    <property type="protein sequence ID" value="PJR04581.1"/>
    <property type="molecule type" value="Genomic_DNA"/>
</dbReference>
<comment type="caution">
    <text evidence="3">The sequence shown here is derived from an EMBL/GenBank/DDBJ whole genome shotgun (WGS) entry which is preliminary data.</text>
</comment>